<dbReference type="InterPro" id="IPR015896">
    <property type="entry name" value="4pyrrol_synth_GluRdtase_dimer"/>
</dbReference>
<sequence>MGISHQTAPIAIRERLAFAAERLPDALQSLAAVPSVEGCAILSTCNRTELYLSGSQTTMREAADWLHQWHGLGIGQYQEHLYQLEGSASLFHLIKVVSGADSMIIGEPQVAGQVKQSWQQANDASTLDTRLDRMFQHAFAGAKRVRSETGIGRDPVTLPFAALRLARQIFGPLEGRSALLVGAGEMIEDCATHFNDSGMGQLTIVNRSIERARALAERFSAASHGLDALPSLLPQHDLLIACTASPEAVVTRDMLDRAIGERRHRPLFALDLAVPRNIAPDSSDLDDLFLYTIDDLHEIIEKNQQRRQDALRHAMDLIDSEVIAFERWLHLHESSTTLKQLRRQAQGERDRLLDEARAQIAAGQNPEDVLQRFGHRLVNRLLHGPSIRLRQAAEQADKDLLAAARFFFEDDPA</sequence>
<comment type="domain">
    <text evidence="9">Possesses an unusual extended V-shaped dimeric structure with each monomer consisting of three distinct domains arranged along a curved 'spinal' alpha-helix. The N-terminal catalytic domain specifically recognizes the glutamate moiety of the substrate. The second domain is the NADPH-binding domain, and the third C-terminal domain is responsible for dimerization.</text>
</comment>
<dbReference type="EC" id="1.2.1.70" evidence="3 9"/>
<dbReference type="GO" id="GO:0050661">
    <property type="term" value="F:NADP binding"/>
    <property type="evidence" value="ECO:0007669"/>
    <property type="project" value="InterPro"/>
</dbReference>
<evidence type="ECO:0000256" key="11">
    <source>
        <dbReference type="PIRSR" id="PIRSR000445-2"/>
    </source>
</evidence>
<dbReference type="SUPFAM" id="SSF51735">
    <property type="entry name" value="NAD(P)-binding Rossmann-fold domains"/>
    <property type="match status" value="1"/>
</dbReference>
<keyword evidence="4 9" id="KW-0521">NADP</keyword>
<comment type="pathway">
    <text evidence="1 9 14">Porphyrin-containing compound metabolism; protoporphyrin-IX biosynthesis; 5-aminolevulinate from L-glutamyl-tRNA(Glu): step 1/2.</text>
</comment>
<dbReference type="InterPro" id="IPR018214">
    <property type="entry name" value="GluRdtase_CS"/>
</dbReference>
<feature type="binding site" evidence="9 11">
    <location>
        <position position="113"/>
    </location>
    <ligand>
        <name>substrate</name>
    </ligand>
</feature>
<evidence type="ECO:0000256" key="3">
    <source>
        <dbReference type="ARBA" id="ARBA00012970"/>
    </source>
</evidence>
<evidence type="ECO:0000256" key="6">
    <source>
        <dbReference type="ARBA" id="ARBA00023244"/>
    </source>
</evidence>
<evidence type="ECO:0000256" key="12">
    <source>
        <dbReference type="PIRSR" id="PIRSR000445-3"/>
    </source>
</evidence>
<dbReference type="Pfam" id="PF01488">
    <property type="entry name" value="Shikimate_DH"/>
    <property type="match status" value="1"/>
</dbReference>
<evidence type="ECO:0000313" key="19">
    <source>
        <dbReference type="Proteomes" id="UP000066624"/>
    </source>
</evidence>
<dbReference type="InterPro" id="IPR036291">
    <property type="entry name" value="NAD(P)-bd_dom_sf"/>
</dbReference>
<evidence type="ECO:0000256" key="14">
    <source>
        <dbReference type="RuleBase" id="RU000584"/>
    </source>
</evidence>
<accession>A0A0K0XVX1</accession>
<dbReference type="EMBL" id="CP012154">
    <property type="protein sequence ID" value="AKS41772.1"/>
    <property type="molecule type" value="Genomic_DNA"/>
</dbReference>
<evidence type="ECO:0000313" key="18">
    <source>
        <dbReference type="EMBL" id="AKS41772.1"/>
    </source>
</evidence>
<dbReference type="HAMAP" id="MF_00087">
    <property type="entry name" value="Glu_tRNA_reductase"/>
    <property type="match status" value="1"/>
</dbReference>
<evidence type="ECO:0000256" key="8">
    <source>
        <dbReference type="ARBA" id="ARBA00068659"/>
    </source>
</evidence>
<dbReference type="SUPFAM" id="SSF69075">
    <property type="entry name" value="Glutamyl tRNA-reductase dimerization domain"/>
    <property type="match status" value="1"/>
</dbReference>
<dbReference type="Pfam" id="PF00745">
    <property type="entry name" value="GlutR_dimer"/>
    <property type="match status" value="1"/>
</dbReference>
<dbReference type="PROSITE" id="PS00747">
    <property type="entry name" value="GLUTR"/>
    <property type="match status" value="1"/>
</dbReference>
<comment type="miscellaneous">
    <text evidence="9">During catalysis, the active site Cys acts as a nucleophile attacking the alpha-carbonyl group of tRNA-bound glutamate with the formation of a thioester intermediate between enzyme and glutamate, and the concomitant release of tRNA(Glu). The thioester intermediate is finally reduced by direct hydride transfer from NADPH, to form the product GSA.</text>
</comment>
<feature type="domain" description="Glutamyl-tRNA reductase N-terminal" evidence="17">
    <location>
        <begin position="2"/>
        <end position="149"/>
    </location>
</feature>
<feature type="binding site" evidence="9 11">
    <location>
        <position position="102"/>
    </location>
    <ligand>
        <name>substrate</name>
    </ligand>
</feature>
<feature type="binding site" evidence="9 11">
    <location>
        <begin position="44"/>
        <end position="47"/>
    </location>
    <ligand>
        <name>substrate</name>
    </ligand>
</feature>
<comment type="catalytic activity">
    <reaction evidence="7 9 14">
        <text>(S)-4-amino-5-oxopentanoate + tRNA(Glu) + NADP(+) = L-glutamyl-tRNA(Glu) + NADPH + H(+)</text>
        <dbReference type="Rhea" id="RHEA:12344"/>
        <dbReference type="Rhea" id="RHEA-COMP:9663"/>
        <dbReference type="Rhea" id="RHEA-COMP:9680"/>
        <dbReference type="ChEBI" id="CHEBI:15378"/>
        <dbReference type="ChEBI" id="CHEBI:57501"/>
        <dbReference type="ChEBI" id="CHEBI:57783"/>
        <dbReference type="ChEBI" id="CHEBI:58349"/>
        <dbReference type="ChEBI" id="CHEBI:78442"/>
        <dbReference type="ChEBI" id="CHEBI:78520"/>
        <dbReference type="EC" id="1.2.1.70"/>
    </reaction>
</comment>
<evidence type="ECO:0000259" key="15">
    <source>
        <dbReference type="Pfam" id="PF00745"/>
    </source>
</evidence>
<feature type="binding site" evidence="9 11">
    <location>
        <begin position="107"/>
        <end position="109"/>
    </location>
    <ligand>
        <name>substrate</name>
    </ligand>
</feature>
<dbReference type="PANTHER" id="PTHR43013:SF1">
    <property type="entry name" value="GLUTAMYL-TRNA REDUCTASE"/>
    <property type="match status" value="1"/>
</dbReference>
<dbReference type="AlphaFoldDB" id="A0A0K0XVX1"/>
<feature type="site" description="Important for activity" evidence="9 13">
    <location>
        <position position="92"/>
    </location>
</feature>
<dbReference type="SUPFAM" id="SSF69742">
    <property type="entry name" value="Glutamyl tRNA-reductase catalytic, N-terminal domain"/>
    <property type="match status" value="1"/>
</dbReference>
<comment type="subunit">
    <text evidence="9">Homodimer.</text>
</comment>
<evidence type="ECO:0000256" key="10">
    <source>
        <dbReference type="PIRSR" id="PIRSR000445-1"/>
    </source>
</evidence>
<dbReference type="Gene3D" id="3.30.460.30">
    <property type="entry name" value="Glutamyl-tRNA reductase, N-terminal domain"/>
    <property type="match status" value="1"/>
</dbReference>
<feature type="active site" description="Nucleophile" evidence="9 10">
    <location>
        <position position="45"/>
    </location>
</feature>
<evidence type="ECO:0000256" key="1">
    <source>
        <dbReference type="ARBA" id="ARBA00005059"/>
    </source>
</evidence>
<dbReference type="Gene3D" id="3.40.50.720">
    <property type="entry name" value="NAD(P)-binding Rossmann-like Domain"/>
    <property type="match status" value="1"/>
</dbReference>
<evidence type="ECO:0000256" key="5">
    <source>
        <dbReference type="ARBA" id="ARBA00023002"/>
    </source>
</evidence>
<comment type="function">
    <text evidence="9">Catalyzes the NADPH-dependent reduction of glutamyl-tRNA(Glu) to glutamate 1-semialdehyde (GSA).</text>
</comment>
<organism evidence="18 19">
    <name type="scientific">Wenzhouxiangella marina</name>
    <dbReference type="NCBI Taxonomy" id="1579979"/>
    <lineage>
        <taxon>Bacteria</taxon>
        <taxon>Pseudomonadati</taxon>
        <taxon>Pseudomonadota</taxon>
        <taxon>Gammaproteobacteria</taxon>
        <taxon>Chromatiales</taxon>
        <taxon>Wenzhouxiangellaceae</taxon>
        <taxon>Wenzhouxiangella</taxon>
    </lineage>
</organism>
<dbReference type="GO" id="GO:0008883">
    <property type="term" value="F:glutamyl-tRNA reductase activity"/>
    <property type="evidence" value="ECO:0007669"/>
    <property type="project" value="UniProtKB-UniRule"/>
</dbReference>
<comment type="similarity">
    <text evidence="2 9 14">Belongs to the glutamyl-tRNA reductase family.</text>
</comment>
<dbReference type="NCBIfam" id="TIGR01035">
    <property type="entry name" value="hemA"/>
    <property type="match status" value="1"/>
</dbReference>
<dbReference type="FunFam" id="3.30.460.30:FF:000001">
    <property type="entry name" value="Glutamyl-tRNA reductase"/>
    <property type="match status" value="1"/>
</dbReference>
<dbReference type="CDD" id="cd05213">
    <property type="entry name" value="NAD_bind_Glutamyl_tRNA_reduct"/>
    <property type="match status" value="1"/>
</dbReference>
<dbReference type="InterPro" id="IPR036453">
    <property type="entry name" value="GluRdtase_dimer_dom_sf"/>
</dbReference>
<dbReference type="PIRSF" id="PIRSF000445">
    <property type="entry name" value="4pyrrol_synth_GluRdtase"/>
    <property type="match status" value="1"/>
</dbReference>
<dbReference type="InterPro" id="IPR006151">
    <property type="entry name" value="Shikm_DH/Glu-tRNA_Rdtase"/>
</dbReference>
<dbReference type="InterPro" id="IPR015895">
    <property type="entry name" value="4pyrrol_synth_GluRdtase_N"/>
</dbReference>
<keyword evidence="19" id="KW-1185">Reference proteome</keyword>
<dbReference type="STRING" id="1579979.WM2015_1400"/>
<dbReference type="PATRIC" id="fig|1579979.3.peg.1436"/>
<keyword evidence="5 9" id="KW-0560">Oxidoreductase</keyword>
<dbReference type="UniPathway" id="UPA00251">
    <property type="reaction ID" value="UER00316"/>
</dbReference>
<feature type="binding site" evidence="9 12">
    <location>
        <begin position="182"/>
        <end position="187"/>
    </location>
    <ligand>
        <name>NADP(+)</name>
        <dbReference type="ChEBI" id="CHEBI:58349"/>
    </ligand>
</feature>
<gene>
    <name evidence="9" type="primary">hemA</name>
    <name evidence="18" type="ORF">WM2015_1400</name>
</gene>
<evidence type="ECO:0000256" key="13">
    <source>
        <dbReference type="PIRSR" id="PIRSR000445-4"/>
    </source>
</evidence>
<proteinExistence type="inferred from homology"/>
<dbReference type="Pfam" id="PF05201">
    <property type="entry name" value="GlutR_N"/>
    <property type="match status" value="1"/>
</dbReference>
<evidence type="ECO:0000256" key="7">
    <source>
        <dbReference type="ARBA" id="ARBA00047464"/>
    </source>
</evidence>
<dbReference type="GO" id="GO:0019353">
    <property type="term" value="P:protoporphyrinogen IX biosynthetic process from glutamate"/>
    <property type="evidence" value="ECO:0007669"/>
    <property type="project" value="TreeGrafter"/>
</dbReference>
<dbReference type="KEGG" id="wma:WM2015_1400"/>
<evidence type="ECO:0000259" key="17">
    <source>
        <dbReference type="Pfam" id="PF05201"/>
    </source>
</evidence>
<evidence type="ECO:0000259" key="16">
    <source>
        <dbReference type="Pfam" id="PF01488"/>
    </source>
</evidence>
<keyword evidence="6 9" id="KW-0627">Porphyrin biosynthesis</keyword>
<evidence type="ECO:0000256" key="9">
    <source>
        <dbReference type="HAMAP-Rule" id="MF_00087"/>
    </source>
</evidence>
<name>A0A0K0XVX1_9GAMM</name>
<dbReference type="InterPro" id="IPR036343">
    <property type="entry name" value="GluRdtase_N_sf"/>
</dbReference>
<feature type="domain" description="Quinate/shikimate 5-dehydrogenase/glutamyl-tRNA reductase" evidence="16">
    <location>
        <begin position="165"/>
        <end position="299"/>
    </location>
</feature>
<dbReference type="InterPro" id="IPR000343">
    <property type="entry name" value="4pyrrol_synth_GluRdtase"/>
</dbReference>
<reference evidence="18 19" key="1">
    <citation type="submission" date="2015-07" db="EMBL/GenBank/DDBJ databases">
        <authorList>
            <person name="Noorani M."/>
        </authorList>
    </citation>
    <scope>NUCLEOTIDE SEQUENCE [LARGE SCALE GENOMIC DNA]</scope>
    <source>
        <strain evidence="18 19">KCTC 42284</strain>
    </source>
</reference>
<evidence type="ECO:0000256" key="4">
    <source>
        <dbReference type="ARBA" id="ARBA00022857"/>
    </source>
</evidence>
<feature type="domain" description="Tetrapyrrole biosynthesis glutamyl-tRNA reductase dimerisation" evidence="15">
    <location>
        <begin position="314"/>
        <end position="409"/>
    </location>
</feature>
<evidence type="ECO:0000256" key="2">
    <source>
        <dbReference type="ARBA" id="ARBA00005916"/>
    </source>
</evidence>
<dbReference type="Proteomes" id="UP000066624">
    <property type="component" value="Chromosome"/>
</dbReference>
<dbReference type="PANTHER" id="PTHR43013">
    <property type="entry name" value="GLUTAMYL-TRNA REDUCTASE"/>
    <property type="match status" value="1"/>
</dbReference>
<dbReference type="FunFam" id="3.40.50.720:FF:000031">
    <property type="entry name" value="Glutamyl-tRNA reductase"/>
    <property type="match status" value="1"/>
</dbReference>
<protein>
    <recommendedName>
        <fullName evidence="8 9">Glutamyl-tRNA reductase</fullName>
        <shortName evidence="9">GluTR</shortName>
        <ecNumber evidence="3 9">1.2.1.70</ecNumber>
    </recommendedName>
</protein>